<feature type="transmembrane region" description="Helical" evidence="1">
    <location>
        <begin position="89"/>
        <end position="106"/>
    </location>
</feature>
<organism evidence="2 3">
    <name type="scientific">Sphingomonas naasensis</name>
    <dbReference type="NCBI Taxonomy" id="1344951"/>
    <lineage>
        <taxon>Bacteria</taxon>
        <taxon>Pseudomonadati</taxon>
        <taxon>Pseudomonadota</taxon>
        <taxon>Alphaproteobacteria</taxon>
        <taxon>Sphingomonadales</taxon>
        <taxon>Sphingomonadaceae</taxon>
        <taxon>Sphingomonas</taxon>
    </lineage>
</organism>
<keyword evidence="1" id="KW-0812">Transmembrane</keyword>
<name>A0A4S1WRG5_9SPHN</name>
<feature type="transmembrane region" description="Helical" evidence="1">
    <location>
        <begin position="45"/>
        <end position="68"/>
    </location>
</feature>
<gene>
    <name evidence="2" type="ORF">E5A74_02040</name>
</gene>
<keyword evidence="1" id="KW-0472">Membrane</keyword>
<keyword evidence="3" id="KW-1185">Reference proteome</keyword>
<sequence length="140" mass="14201">MRTIEDHAVGIGLSTLAAGPLMVLTSAFGGYYAQLPAAVPVERELLGSLVAAAAVAMFVGIPVALPINSIGTAAMLALGDRFAPLRSRAAWALSGGLLGMSGGWLLSAEPWLLFSLTTTSALCGWICLGTDAMDAPAAGR</sequence>
<evidence type="ECO:0000313" key="2">
    <source>
        <dbReference type="EMBL" id="TGX45978.1"/>
    </source>
</evidence>
<reference evidence="2 3" key="1">
    <citation type="submission" date="2019-04" db="EMBL/GenBank/DDBJ databases">
        <title>Sphingomonas psychrotolerans sp. nov., isolated from soil in the Tianshan Mountains, Xinjiang, China.</title>
        <authorList>
            <person name="Luo Y."/>
            <person name="Sheng H."/>
        </authorList>
    </citation>
    <scope>NUCLEOTIDE SEQUENCE [LARGE SCALE GENOMIC DNA]</scope>
    <source>
        <strain evidence="2 3">KIS18-15</strain>
    </source>
</reference>
<comment type="caution">
    <text evidence="2">The sequence shown here is derived from an EMBL/GenBank/DDBJ whole genome shotgun (WGS) entry which is preliminary data.</text>
</comment>
<dbReference type="OrthoDB" id="163702at41297"/>
<dbReference type="Proteomes" id="UP000309848">
    <property type="component" value="Unassembled WGS sequence"/>
</dbReference>
<evidence type="ECO:0000313" key="3">
    <source>
        <dbReference type="Proteomes" id="UP000309848"/>
    </source>
</evidence>
<dbReference type="EMBL" id="SRXU01000001">
    <property type="protein sequence ID" value="TGX45978.1"/>
    <property type="molecule type" value="Genomic_DNA"/>
</dbReference>
<feature type="transmembrane region" description="Helical" evidence="1">
    <location>
        <begin position="112"/>
        <end position="130"/>
    </location>
</feature>
<keyword evidence="1" id="KW-1133">Transmembrane helix</keyword>
<protein>
    <submittedName>
        <fullName evidence="2">Uncharacterized protein</fullName>
    </submittedName>
</protein>
<dbReference type="RefSeq" id="WP_135982333.1">
    <property type="nucleotide sequence ID" value="NZ_JAASQM010000001.1"/>
</dbReference>
<feature type="transmembrane region" description="Helical" evidence="1">
    <location>
        <begin position="12"/>
        <end position="33"/>
    </location>
</feature>
<proteinExistence type="predicted"/>
<dbReference type="AlphaFoldDB" id="A0A4S1WRG5"/>
<accession>A0A4S1WRG5</accession>
<evidence type="ECO:0000256" key="1">
    <source>
        <dbReference type="SAM" id="Phobius"/>
    </source>
</evidence>